<reference evidence="10" key="1">
    <citation type="submission" date="2025-08" db="UniProtKB">
        <authorList>
            <consortium name="RefSeq"/>
        </authorList>
    </citation>
    <scope>IDENTIFICATION</scope>
</reference>
<dbReference type="RefSeq" id="XP_040927266.2">
    <property type="nucleotide sequence ID" value="XM_041071332.2"/>
</dbReference>
<dbReference type="Pfam" id="PF00075">
    <property type="entry name" value="RNase_H"/>
    <property type="match status" value="1"/>
</dbReference>
<feature type="region of interest" description="Disordered" evidence="7">
    <location>
        <begin position="256"/>
        <end position="302"/>
    </location>
</feature>
<dbReference type="InterPro" id="IPR036397">
    <property type="entry name" value="RNaseH_sf"/>
</dbReference>
<keyword evidence="5" id="KW-0378">Hydrolase</keyword>
<keyword evidence="1" id="KW-0808">Transferase</keyword>
<sequence>MSLLGRCSYCRNFIPNCAVLEAPLRALPIPNSDLVLFVDGSASRDPGTGKSQVGYAVCTYTVLKSGALPGHYSAQAAELITLTQASKLAEGKSVTIYTDSRHAFGITHDFGALWKQRKFLKSDGKPILHHDKVADLLDAILLPTAIAVCKCPAHTGGSDPIAAGNASTDVAAKAASWLPLPSLPLLPHLTSQEHRLWLMNGATSSNGVWYGPATLLPCEADESSPDQTSDRIITHHSTRGLGDREGVQEEALELQTVARPLPGPSDDPHSCEGRKESDLDPLHPTDDHPYTPHEKPTRNEET</sequence>
<dbReference type="PANTHER" id="PTHR41694:SF5">
    <property type="entry name" value="RIBONUCLEASE H"/>
    <property type="match status" value="1"/>
</dbReference>
<keyword evidence="3" id="KW-0540">Nuclease</keyword>
<evidence type="ECO:0000256" key="7">
    <source>
        <dbReference type="SAM" id="MobiDB-lite"/>
    </source>
</evidence>
<feature type="domain" description="RNase H type-1" evidence="8">
    <location>
        <begin position="30"/>
        <end position="177"/>
    </location>
</feature>
<evidence type="ECO:0000256" key="6">
    <source>
        <dbReference type="ARBA" id="ARBA00022918"/>
    </source>
</evidence>
<dbReference type="GO" id="GO:0004523">
    <property type="term" value="F:RNA-DNA hybrid ribonuclease activity"/>
    <property type="evidence" value="ECO:0007669"/>
    <property type="project" value="InterPro"/>
</dbReference>
<evidence type="ECO:0000313" key="9">
    <source>
        <dbReference type="Proteomes" id="UP000515150"/>
    </source>
</evidence>
<evidence type="ECO:0000256" key="1">
    <source>
        <dbReference type="ARBA" id="ARBA00022679"/>
    </source>
</evidence>
<keyword evidence="4" id="KW-0255">Endonuclease</keyword>
<dbReference type="Gene3D" id="3.30.420.10">
    <property type="entry name" value="Ribonuclease H-like superfamily/Ribonuclease H"/>
    <property type="match status" value="1"/>
</dbReference>
<accession>A0A8M1HFM4</accession>
<evidence type="ECO:0000256" key="5">
    <source>
        <dbReference type="ARBA" id="ARBA00022801"/>
    </source>
</evidence>
<keyword evidence="2" id="KW-0548">Nucleotidyltransferase</keyword>
<dbReference type="AlphaFoldDB" id="A0A8M1HFM4"/>
<dbReference type="Proteomes" id="UP000515150">
    <property type="component" value="Chromosome 6"/>
</dbReference>
<evidence type="ECO:0000256" key="3">
    <source>
        <dbReference type="ARBA" id="ARBA00022722"/>
    </source>
</evidence>
<gene>
    <name evidence="10" type="primary">LOC121202324</name>
</gene>
<organism evidence="9 10">
    <name type="scientific">Betta splendens</name>
    <name type="common">Siamese fighting fish</name>
    <dbReference type="NCBI Taxonomy" id="158456"/>
    <lineage>
        <taxon>Eukaryota</taxon>
        <taxon>Metazoa</taxon>
        <taxon>Chordata</taxon>
        <taxon>Craniata</taxon>
        <taxon>Vertebrata</taxon>
        <taxon>Euteleostomi</taxon>
        <taxon>Actinopterygii</taxon>
        <taxon>Neopterygii</taxon>
        <taxon>Teleostei</taxon>
        <taxon>Neoteleostei</taxon>
        <taxon>Acanthomorphata</taxon>
        <taxon>Anabantaria</taxon>
        <taxon>Anabantiformes</taxon>
        <taxon>Anabantoidei</taxon>
        <taxon>Osphronemidae</taxon>
        <taxon>Betta</taxon>
    </lineage>
</organism>
<dbReference type="GO" id="GO:0003676">
    <property type="term" value="F:nucleic acid binding"/>
    <property type="evidence" value="ECO:0007669"/>
    <property type="project" value="InterPro"/>
</dbReference>
<name>A0A8M1HFM4_BETSP</name>
<feature type="compositionally biased region" description="Basic and acidic residues" evidence="7">
    <location>
        <begin position="266"/>
        <end position="302"/>
    </location>
</feature>
<keyword evidence="6" id="KW-0695">RNA-directed DNA polymerase</keyword>
<evidence type="ECO:0000259" key="8">
    <source>
        <dbReference type="PROSITE" id="PS50879"/>
    </source>
</evidence>
<dbReference type="SUPFAM" id="SSF53098">
    <property type="entry name" value="Ribonuclease H-like"/>
    <property type="match status" value="1"/>
</dbReference>
<dbReference type="PROSITE" id="PS50879">
    <property type="entry name" value="RNASE_H_1"/>
    <property type="match status" value="1"/>
</dbReference>
<dbReference type="OrthoDB" id="8947436at2759"/>
<keyword evidence="9" id="KW-1185">Reference proteome</keyword>
<dbReference type="InterPro" id="IPR002156">
    <property type="entry name" value="RNaseH_domain"/>
</dbReference>
<dbReference type="PANTHER" id="PTHR41694">
    <property type="entry name" value="ENDOGENOUS RETROVIRUS GROUP K MEMBER POL PROTEIN"/>
    <property type="match status" value="1"/>
</dbReference>
<protein>
    <submittedName>
        <fullName evidence="10">Uncharacterized protein LOC121202324 isoform X1</fullName>
    </submittedName>
</protein>
<dbReference type="InterPro" id="IPR012337">
    <property type="entry name" value="RNaseH-like_sf"/>
</dbReference>
<evidence type="ECO:0000256" key="4">
    <source>
        <dbReference type="ARBA" id="ARBA00022759"/>
    </source>
</evidence>
<proteinExistence type="predicted"/>
<dbReference type="GeneID" id="121202324"/>
<dbReference type="KEGG" id="bspl:121202324"/>
<evidence type="ECO:0000256" key="2">
    <source>
        <dbReference type="ARBA" id="ARBA00022695"/>
    </source>
</evidence>
<dbReference type="GO" id="GO:0003964">
    <property type="term" value="F:RNA-directed DNA polymerase activity"/>
    <property type="evidence" value="ECO:0007669"/>
    <property type="project" value="UniProtKB-KW"/>
</dbReference>
<evidence type="ECO:0000313" key="10">
    <source>
        <dbReference type="RefSeq" id="XP_040927266.2"/>
    </source>
</evidence>